<keyword evidence="3" id="KW-1185">Reference proteome</keyword>
<dbReference type="Proteomes" id="UP000015347">
    <property type="component" value="Unassembled WGS sequence"/>
</dbReference>
<feature type="region of interest" description="Disordered" evidence="1">
    <location>
        <begin position="1"/>
        <end position="22"/>
    </location>
</feature>
<evidence type="ECO:0000313" key="2">
    <source>
        <dbReference type="EMBL" id="EPX75838.1"/>
    </source>
</evidence>
<proteinExistence type="predicted"/>
<dbReference type="HOGENOM" id="CLU_3157605_0_0_5"/>
<dbReference type="AlphaFoldDB" id="S9Q891"/>
<evidence type="ECO:0000313" key="3">
    <source>
        <dbReference type="Proteomes" id="UP000015347"/>
    </source>
</evidence>
<name>S9Q891_9RHOB</name>
<dbReference type="EMBL" id="APVH01000066">
    <property type="protein sequence ID" value="EPX75838.1"/>
    <property type="molecule type" value="Genomic_DNA"/>
</dbReference>
<reference evidence="3" key="1">
    <citation type="journal article" date="2014" name="Stand. Genomic Sci.">
        <title>Genome sequence of the exopolysaccharide-producing Salipiger mucosus type strain (DSM 16094(T)), a moderately halophilic member of the Roseobacter clade.</title>
        <authorList>
            <person name="Riedel T."/>
            <person name="Spring S."/>
            <person name="Fiebig A."/>
            <person name="Petersen J."/>
            <person name="Kyrpides N.C."/>
            <person name="Goker M."/>
            <person name="Klenk H.P."/>
        </authorList>
    </citation>
    <scope>NUCLEOTIDE SEQUENCE [LARGE SCALE GENOMIC DNA]</scope>
    <source>
        <strain evidence="3">DSM 16094</strain>
    </source>
</reference>
<accession>S9Q891</accession>
<gene>
    <name evidence="2" type="ORF">Salmuc_03125</name>
</gene>
<evidence type="ECO:0000256" key="1">
    <source>
        <dbReference type="SAM" id="MobiDB-lite"/>
    </source>
</evidence>
<comment type="caution">
    <text evidence="2">The sequence shown here is derived from an EMBL/GenBank/DDBJ whole genome shotgun (WGS) entry which is preliminary data.</text>
</comment>
<sequence>MVRHLGYPPPCHGSLDRTSNSRPANAKIVASGQPFVSLRSCPCPASLR</sequence>
<organism evidence="2 3">
    <name type="scientific">Salipiger mucosus DSM 16094</name>
    <dbReference type="NCBI Taxonomy" id="1123237"/>
    <lineage>
        <taxon>Bacteria</taxon>
        <taxon>Pseudomonadati</taxon>
        <taxon>Pseudomonadota</taxon>
        <taxon>Alphaproteobacteria</taxon>
        <taxon>Rhodobacterales</taxon>
        <taxon>Roseobacteraceae</taxon>
        <taxon>Salipiger</taxon>
    </lineage>
</organism>
<protein>
    <submittedName>
        <fullName evidence="2">Uncharacterized protein</fullName>
    </submittedName>
</protein>